<feature type="region of interest" description="Disordered" evidence="1">
    <location>
        <begin position="170"/>
        <end position="189"/>
    </location>
</feature>
<dbReference type="EMBL" id="JAMZMK010001697">
    <property type="protein sequence ID" value="KAI7755151.1"/>
    <property type="molecule type" value="Genomic_DNA"/>
</dbReference>
<name>A0AAD5DAF5_AMBAR</name>
<evidence type="ECO:0000313" key="2">
    <source>
        <dbReference type="EMBL" id="KAI7755151.1"/>
    </source>
</evidence>
<keyword evidence="3" id="KW-1185">Reference proteome</keyword>
<proteinExistence type="predicted"/>
<sequence>MKPHSVKRDPSVKKVMKQCLSELTQGPSKEKVVCPVEQPKVDVPPPPSHFSVNLCFPNKKDVAEINRKYKVLRPPPVTSKDYFEKLGFMSGYDTLMYVSKKKKKDKFPGKSLYALGRSWFKEVITKDDKCVSKDMLNKKCHLSDDDELKGYLKEFVEQAKAAKVLARMSRQKGKAVQKQVPSTTAPRRGRRKFVPKMRSLDDILMAMDANSGS</sequence>
<accession>A0AAD5DAF5</accession>
<evidence type="ECO:0000313" key="3">
    <source>
        <dbReference type="Proteomes" id="UP001206925"/>
    </source>
</evidence>
<gene>
    <name evidence="2" type="ORF">M8C21_026021</name>
</gene>
<dbReference type="AlphaFoldDB" id="A0AAD5DAF5"/>
<organism evidence="2 3">
    <name type="scientific">Ambrosia artemisiifolia</name>
    <name type="common">Common ragweed</name>
    <dbReference type="NCBI Taxonomy" id="4212"/>
    <lineage>
        <taxon>Eukaryota</taxon>
        <taxon>Viridiplantae</taxon>
        <taxon>Streptophyta</taxon>
        <taxon>Embryophyta</taxon>
        <taxon>Tracheophyta</taxon>
        <taxon>Spermatophyta</taxon>
        <taxon>Magnoliopsida</taxon>
        <taxon>eudicotyledons</taxon>
        <taxon>Gunneridae</taxon>
        <taxon>Pentapetalae</taxon>
        <taxon>asterids</taxon>
        <taxon>campanulids</taxon>
        <taxon>Asterales</taxon>
        <taxon>Asteraceae</taxon>
        <taxon>Asteroideae</taxon>
        <taxon>Heliantheae alliance</taxon>
        <taxon>Heliantheae</taxon>
        <taxon>Ambrosia</taxon>
    </lineage>
</organism>
<evidence type="ECO:0000256" key="1">
    <source>
        <dbReference type="SAM" id="MobiDB-lite"/>
    </source>
</evidence>
<comment type="caution">
    <text evidence="2">The sequence shown here is derived from an EMBL/GenBank/DDBJ whole genome shotgun (WGS) entry which is preliminary data.</text>
</comment>
<protein>
    <submittedName>
        <fullName evidence="2">Uncharacterized protein</fullName>
    </submittedName>
</protein>
<reference evidence="2" key="1">
    <citation type="submission" date="2022-06" db="EMBL/GenBank/DDBJ databases">
        <title>Uncovering the hologenomic basis of an extraordinary plant invasion.</title>
        <authorList>
            <person name="Bieker V.C."/>
            <person name="Martin M.D."/>
            <person name="Gilbert T."/>
            <person name="Hodgins K."/>
            <person name="Battlay P."/>
            <person name="Petersen B."/>
            <person name="Wilson J."/>
        </authorList>
    </citation>
    <scope>NUCLEOTIDE SEQUENCE</scope>
    <source>
        <strain evidence="2">AA19_3_7</strain>
        <tissue evidence="2">Leaf</tissue>
    </source>
</reference>
<dbReference type="Proteomes" id="UP001206925">
    <property type="component" value="Unassembled WGS sequence"/>
</dbReference>